<dbReference type="STRING" id="94130.A0A2Z6RUE9"/>
<sequence>MDEKLLIELLEGLTSPQNNDGRLQNELLERCFKASGLKLKEFLDELSQLLYESPHIYLSALQIFTSVLRDGSLRVIRRRNLQNTVLLDLFSKLITIVFIKNLHHSDILSFRVILLDCIELLWRCFDDKPASSSVSNKNNNQIKTTTKLLFSAILNEKGVLEVLISDSTGRYYLKRILFDFNMINEIEQNELLNMVDTVASLLKKCSNHKDVSSRLSEGFSIYKACASLLESLKNHQSTINFKRNSLPPDLFEMVKLSDEKIGNRKRSVSNSNDLKFLSTDEQQHFILLGMETPRKLSDLPKFSRDLEKRKIDSFKDWIGFWPCESCYKLALMNFSPERYYFHLMEEEKISDVESEFKPCFRLPFEFNDSDKLGPWDILLSEDSVKDMQKLESPLITKAVMKVLGRISSGEWDKNDKNERLNKKPHHDMPVYEAKLPDNDLKILWQVDYGFSIRSYSLTQLVKIWSVTKIQSQIDKILNNLKSLHKVYAPENNYRYIVQKPCNGIILPKCFDGDEGTKSTNDVLHGTEMDNENLLEVHKMLVTNKFIPLSQNLIKSLILGGSGFTFNVSKIEYEIINNPTSAIIIGRSGTGKTTCIVFRLVASYLNNQLYKTPSSRKINGNFYKRQLFITVSPNLCRRVKDYFDRLRESAEFAEKKMSMAEFNKYLRKREEEGEGNEETDDNNSYFEEGDEEEEVRSFRELTDEDFPLFITYKQFSKMLQITYGIDIQKQQKTIVHEIDDDEEEFHPNNKPENSWYHFVDSYDLFYEKYWRHFSDYYTKKFDPELVYSEFFVIKGTDPDVNYLSREDYRTISIKKFPVFRYNRDEIYDLFERYEKMKARERDYDSVDLTLAILRAAKMKALGGPHIHEVYVDECQDNQIVDLALILKLFDRVDNVFMAGDIAQCIARGSSFRFQNLSTLIYKWEHDRPQNNNSRRNTVVPKQFELNVNYRSHNGILRLASSVISLIHKFFPDSIDHLSREQSEVGGPRPIVFKGFQAETFLFDVFSVDERMPNCSEFGAEQVIIVRNEEAKKSVGNVGIVMTVFEAKGMEFNDVLLYNFFTHSPAGSKWRVILNALDDHTKGIQTFLHERHYILSSELKHLYVAVTRARQHLWIFDEDPELSEPIRIFWDHDGLIKVIQSLEELNTLPTLVKKSSSHEWNRKGKLFFERRQYELAKLCFSKSGNEVGFKLAHAYNLQKIARTSFVSNSYDPNVKSNFISAAQAFETCSRPVQAASCYKDIGMFKEAGDVYERWDMFEDAAHCYLKAKVFDKAGKCFEKAGKYTEAVVAYKDGGFYKEVVNLMQRHRERIDEKIFRRITRFVNVYYRRENNKEMSKKALSVLSTHEEQIELLRDHAPDELLEVCEERGEFQDAAKELHLRGKLKEAADMFIRSNDEKDIIEGLQCLLDLCKVNILHIITDTMDQSILEELKSLHLKANEIVTVKLSKSLKRSDKLKILIGELQLYSAYLNDDLDRVHKCIQFFNENEKFDIEFHGINIWLKMIPQSYYEAEYWRERLNHLIRLWELTIPYICVVTRPRNARNIKETYERFENIFFVSDVKTRFNKRKLLAEHPLRQCKSGVEKAEEIDNWHVYETDVVHQTILRILASYIFELILDANQKGREIPDISSHICHKFTSCQKPNCQYHHVSPTPSVLYQRATLARLQYTVIRQLDILYHRRLLKDEQSVDVRPIQRRWSENLIKVHFRYQSPQTSCPEVTYMMIARLSYQACNGLNELASSIWLKDLSDNPGDFALMLKCMFVFQQLQNEWGIENFSWEMSKKITLSYPGDLPIGFSYFYGYYQAIPVGKRLSLFFRSLYSNYVIKAISQLKRFIQYAITHAKSVNLNSTDAFGDLVSLMEFKISLIFAICPGYCDFCLPRSYLVNYFDAFTAEPLFLQSRYRYNRDNYCSEIRYFIEQIKQLLELLICEDERYYLTIILRLIRLLVLIGRNEPSSSFRVITLFKSFNKLTISGKIKKYLEESIISRLVNILKDDLKETGCDSLVIVHYHWGGISRFLELEKSGVVMLKYNSIEGFHSSLWNIVSSVVNEESSKTDVQANKLLSQRANVSAQNTNFIVGKDDDDNEDDDEGDEDDERFTISREVSELTTKIQVWFRQIQEDPQALEAVKKIQYWFRTNERRQTPRQLVHDQILEKIYNDARNFCCNETYWEDTINHKGAEIVRKYNMLLKGSTVDIVVELTKLQDEMNKTKTLLQKTINDRSTDDEKLESCLNLEDDLKHIHYENVKLALNSLLISEDSTKHKEADFEWLKAELEQAEEIIDQVLEWINECYYQI</sequence>
<evidence type="ECO:0000256" key="3">
    <source>
        <dbReference type="ARBA" id="ARBA00022806"/>
    </source>
</evidence>
<feature type="region of interest" description="Disordered" evidence="6">
    <location>
        <begin position="668"/>
        <end position="689"/>
    </location>
</feature>
<dbReference type="InterPro" id="IPR011990">
    <property type="entry name" value="TPR-like_helical_dom_sf"/>
</dbReference>
<evidence type="ECO:0000259" key="7">
    <source>
        <dbReference type="PROSITE" id="PS51198"/>
    </source>
</evidence>
<dbReference type="GO" id="GO:0005524">
    <property type="term" value="F:ATP binding"/>
    <property type="evidence" value="ECO:0007669"/>
    <property type="project" value="UniProtKB-UniRule"/>
</dbReference>
<keyword evidence="10" id="KW-1185">Reference proteome</keyword>
<evidence type="ECO:0000256" key="2">
    <source>
        <dbReference type="ARBA" id="ARBA00022801"/>
    </source>
</evidence>
<dbReference type="Proteomes" id="UP000247702">
    <property type="component" value="Unassembled WGS sequence"/>
</dbReference>
<dbReference type="Gene3D" id="3.40.50.300">
    <property type="entry name" value="P-loop containing nucleotide triphosphate hydrolases"/>
    <property type="match status" value="2"/>
</dbReference>
<dbReference type="GO" id="GO:0004386">
    <property type="term" value="F:helicase activity"/>
    <property type="evidence" value="ECO:0007669"/>
    <property type="project" value="UniProtKB-UniRule"/>
</dbReference>
<dbReference type="InterPro" id="IPR027417">
    <property type="entry name" value="P-loop_NTPase"/>
</dbReference>
<dbReference type="PROSITE" id="PS51198">
    <property type="entry name" value="UVRD_HELICASE_ATP_BIND"/>
    <property type="match status" value="1"/>
</dbReference>
<evidence type="ECO:0000313" key="9">
    <source>
        <dbReference type="EMBL" id="GES85463.1"/>
    </source>
</evidence>
<feature type="binding site" evidence="5">
    <location>
        <begin position="585"/>
        <end position="592"/>
    </location>
    <ligand>
        <name>ATP</name>
        <dbReference type="ChEBI" id="CHEBI:30616"/>
    </ligand>
</feature>
<name>A0A2Z6RUE9_9GLOM</name>
<dbReference type="Gene3D" id="1.25.40.10">
    <property type="entry name" value="Tetratricopeptide repeat domain"/>
    <property type="match status" value="1"/>
</dbReference>
<dbReference type="EMBL" id="BEXD01003757">
    <property type="protein sequence ID" value="GBC01905.1"/>
    <property type="molecule type" value="Genomic_DNA"/>
</dbReference>
<evidence type="ECO:0000313" key="10">
    <source>
        <dbReference type="Proteomes" id="UP000247702"/>
    </source>
</evidence>
<reference evidence="8 10" key="1">
    <citation type="submission" date="2017-11" db="EMBL/GenBank/DDBJ databases">
        <title>The genome of Rhizophagus clarus HR1 reveals common genetic basis of auxotrophy among arbuscular mycorrhizal fungi.</title>
        <authorList>
            <person name="Kobayashi Y."/>
        </authorList>
    </citation>
    <scope>NUCLEOTIDE SEQUENCE [LARGE SCALE GENOMIC DNA]</scope>
    <source>
        <strain evidence="8 10">HR1</strain>
    </source>
</reference>
<evidence type="ECO:0000256" key="1">
    <source>
        <dbReference type="ARBA" id="ARBA00022741"/>
    </source>
</evidence>
<dbReference type="InterPro" id="IPR014017">
    <property type="entry name" value="DNA_helicase_UvrD-like_C"/>
</dbReference>
<evidence type="ECO:0000256" key="4">
    <source>
        <dbReference type="ARBA" id="ARBA00022840"/>
    </source>
</evidence>
<dbReference type="EMBL" id="BLAL01000156">
    <property type="protein sequence ID" value="GES85463.1"/>
    <property type="molecule type" value="Genomic_DNA"/>
</dbReference>
<gene>
    <name evidence="9" type="ORF">RCL2_001256800</name>
    <name evidence="8" type="ORF">RclHR1_04380006</name>
</gene>
<feature type="compositionally biased region" description="Acidic residues" evidence="6">
    <location>
        <begin position="671"/>
        <end position="689"/>
    </location>
</feature>
<feature type="compositionally biased region" description="Acidic residues" evidence="6">
    <location>
        <begin position="2077"/>
        <end position="2092"/>
    </location>
</feature>
<evidence type="ECO:0000256" key="5">
    <source>
        <dbReference type="PROSITE-ProRule" id="PRU00560"/>
    </source>
</evidence>
<proteinExistence type="predicted"/>
<accession>A0A2Z6RUE9</accession>
<evidence type="ECO:0000256" key="6">
    <source>
        <dbReference type="SAM" id="MobiDB-lite"/>
    </source>
</evidence>
<organism evidence="8 10">
    <name type="scientific">Rhizophagus clarus</name>
    <dbReference type="NCBI Taxonomy" id="94130"/>
    <lineage>
        <taxon>Eukaryota</taxon>
        <taxon>Fungi</taxon>
        <taxon>Fungi incertae sedis</taxon>
        <taxon>Mucoromycota</taxon>
        <taxon>Glomeromycotina</taxon>
        <taxon>Glomeromycetes</taxon>
        <taxon>Glomerales</taxon>
        <taxon>Glomeraceae</taxon>
        <taxon>Rhizophagus</taxon>
    </lineage>
</organism>
<keyword evidence="1 5" id="KW-0547">Nucleotide-binding</keyword>
<dbReference type="Pfam" id="PF13361">
    <property type="entry name" value="UvrD_C"/>
    <property type="match status" value="1"/>
</dbReference>
<comment type="caution">
    <text evidence="8">The sequence shown here is derived from an EMBL/GenBank/DDBJ whole genome shotgun (WGS) entry which is preliminary data.</text>
</comment>
<feature type="domain" description="UvrD-like helicase ATP-binding" evidence="7">
    <location>
        <begin position="564"/>
        <end position="951"/>
    </location>
</feature>
<dbReference type="Pfam" id="PF00580">
    <property type="entry name" value="UvrD-helicase"/>
    <property type="match status" value="1"/>
</dbReference>
<keyword evidence="4 5" id="KW-0067">ATP-binding</keyword>
<evidence type="ECO:0000313" key="8">
    <source>
        <dbReference type="EMBL" id="GBC01905.1"/>
    </source>
</evidence>
<dbReference type="OrthoDB" id="3156807at2759"/>
<dbReference type="InterPro" id="IPR014016">
    <property type="entry name" value="UvrD-like_ATP-bd"/>
</dbReference>
<dbReference type="GO" id="GO:0016787">
    <property type="term" value="F:hydrolase activity"/>
    <property type="evidence" value="ECO:0007669"/>
    <property type="project" value="UniProtKB-UniRule"/>
</dbReference>
<protein>
    <recommendedName>
        <fullName evidence="7">UvrD-like helicase ATP-binding domain-containing protein</fullName>
    </recommendedName>
</protein>
<dbReference type="SUPFAM" id="SSF48452">
    <property type="entry name" value="TPR-like"/>
    <property type="match status" value="1"/>
</dbReference>
<dbReference type="Proteomes" id="UP000615446">
    <property type="component" value="Unassembled WGS sequence"/>
</dbReference>
<dbReference type="InterPro" id="IPR039904">
    <property type="entry name" value="TRANK1"/>
</dbReference>
<reference evidence="9" key="2">
    <citation type="submission" date="2019-10" db="EMBL/GenBank/DDBJ databases">
        <title>Conservation and host-specific expression of non-tandemly repeated heterogenous ribosome RNA gene in arbuscular mycorrhizal fungi.</title>
        <authorList>
            <person name="Maeda T."/>
            <person name="Kobayashi Y."/>
            <person name="Nakagawa T."/>
            <person name="Ezawa T."/>
            <person name="Yamaguchi K."/>
            <person name="Bino T."/>
            <person name="Nishimoto Y."/>
            <person name="Shigenobu S."/>
            <person name="Kawaguchi M."/>
        </authorList>
    </citation>
    <scope>NUCLEOTIDE SEQUENCE</scope>
    <source>
        <strain evidence="9">HR1</strain>
    </source>
</reference>
<dbReference type="SUPFAM" id="SSF52540">
    <property type="entry name" value="P-loop containing nucleoside triphosphate hydrolases"/>
    <property type="match status" value="1"/>
</dbReference>
<keyword evidence="3 5" id="KW-0347">Helicase</keyword>
<keyword evidence="2 5" id="KW-0378">Hydrolase</keyword>
<dbReference type="PANTHER" id="PTHR21529:SF4">
    <property type="entry name" value="TPR AND ANKYRIN REPEAT-CONTAINING PROTEIN 1"/>
    <property type="match status" value="1"/>
</dbReference>
<feature type="region of interest" description="Disordered" evidence="6">
    <location>
        <begin position="2071"/>
        <end position="2092"/>
    </location>
</feature>
<dbReference type="PANTHER" id="PTHR21529">
    <property type="entry name" value="MAMMARY TURMOR VIRUS RECEPTOR HOMOLOG 1, 2 MTVR1, 2"/>
    <property type="match status" value="1"/>
</dbReference>